<proteinExistence type="predicted"/>
<evidence type="ECO:0000313" key="1">
    <source>
        <dbReference type="EMBL" id="KAH3857219.1"/>
    </source>
</evidence>
<evidence type="ECO:0000313" key="2">
    <source>
        <dbReference type="Proteomes" id="UP000828390"/>
    </source>
</evidence>
<dbReference type="AlphaFoldDB" id="A0A9D4R6W7"/>
<gene>
    <name evidence="1" type="ORF">DPMN_099825</name>
</gene>
<comment type="caution">
    <text evidence="1">The sequence shown here is derived from an EMBL/GenBank/DDBJ whole genome shotgun (WGS) entry which is preliminary data.</text>
</comment>
<organism evidence="1 2">
    <name type="scientific">Dreissena polymorpha</name>
    <name type="common">Zebra mussel</name>
    <name type="synonym">Mytilus polymorpha</name>
    <dbReference type="NCBI Taxonomy" id="45954"/>
    <lineage>
        <taxon>Eukaryota</taxon>
        <taxon>Metazoa</taxon>
        <taxon>Spiralia</taxon>
        <taxon>Lophotrochozoa</taxon>
        <taxon>Mollusca</taxon>
        <taxon>Bivalvia</taxon>
        <taxon>Autobranchia</taxon>
        <taxon>Heteroconchia</taxon>
        <taxon>Euheterodonta</taxon>
        <taxon>Imparidentia</taxon>
        <taxon>Neoheterodontei</taxon>
        <taxon>Myida</taxon>
        <taxon>Dreissenoidea</taxon>
        <taxon>Dreissenidae</taxon>
        <taxon>Dreissena</taxon>
    </lineage>
</organism>
<sequence length="99" mass="10716">MAISAISNANVDTTGQWFSVKLFSSRIIHSQLDALSAACPSLPTALFLSPHLIPMLLSILHTDWAGNPLHPISTGNSQALLPRLLHCSCSSVYFPIFRS</sequence>
<reference evidence="1" key="1">
    <citation type="journal article" date="2019" name="bioRxiv">
        <title>The Genome of the Zebra Mussel, Dreissena polymorpha: A Resource for Invasive Species Research.</title>
        <authorList>
            <person name="McCartney M.A."/>
            <person name="Auch B."/>
            <person name="Kono T."/>
            <person name="Mallez S."/>
            <person name="Zhang Y."/>
            <person name="Obille A."/>
            <person name="Becker A."/>
            <person name="Abrahante J.E."/>
            <person name="Garbe J."/>
            <person name="Badalamenti J.P."/>
            <person name="Herman A."/>
            <person name="Mangelson H."/>
            <person name="Liachko I."/>
            <person name="Sullivan S."/>
            <person name="Sone E.D."/>
            <person name="Koren S."/>
            <person name="Silverstein K.A.T."/>
            <person name="Beckman K.B."/>
            <person name="Gohl D.M."/>
        </authorList>
    </citation>
    <scope>NUCLEOTIDE SEQUENCE</scope>
    <source>
        <strain evidence="1">Duluth1</strain>
        <tissue evidence="1">Whole animal</tissue>
    </source>
</reference>
<keyword evidence="2" id="KW-1185">Reference proteome</keyword>
<reference evidence="1" key="2">
    <citation type="submission" date="2020-11" db="EMBL/GenBank/DDBJ databases">
        <authorList>
            <person name="McCartney M.A."/>
            <person name="Auch B."/>
            <person name="Kono T."/>
            <person name="Mallez S."/>
            <person name="Becker A."/>
            <person name="Gohl D.M."/>
            <person name="Silverstein K.A.T."/>
            <person name="Koren S."/>
            <person name="Bechman K.B."/>
            <person name="Herman A."/>
            <person name="Abrahante J.E."/>
            <person name="Garbe J."/>
        </authorList>
    </citation>
    <scope>NUCLEOTIDE SEQUENCE</scope>
    <source>
        <strain evidence="1">Duluth1</strain>
        <tissue evidence="1">Whole animal</tissue>
    </source>
</reference>
<accession>A0A9D4R6W7</accession>
<dbReference type="EMBL" id="JAIWYP010000003">
    <property type="protein sequence ID" value="KAH3857219.1"/>
    <property type="molecule type" value="Genomic_DNA"/>
</dbReference>
<dbReference type="Proteomes" id="UP000828390">
    <property type="component" value="Unassembled WGS sequence"/>
</dbReference>
<name>A0A9D4R6W7_DREPO</name>
<protein>
    <submittedName>
        <fullName evidence="1">Uncharacterized protein</fullName>
    </submittedName>
</protein>